<feature type="compositionally biased region" description="Polar residues" evidence="1">
    <location>
        <begin position="572"/>
        <end position="585"/>
    </location>
</feature>
<keyword evidence="3" id="KW-1185">Reference proteome</keyword>
<feature type="region of interest" description="Disordered" evidence="1">
    <location>
        <begin position="139"/>
        <end position="182"/>
    </location>
</feature>
<feature type="region of interest" description="Disordered" evidence="1">
    <location>
        <begin position="435"/>
        <end position="455"/>
    </location>
</feature>
<name>A0A078A6Q5_STYLE</name>
<feature type="compositionally biased region" description="Polar residues" evidence="1">
    <location>
        <begin position="435"/>
        <end position="445"/>
    </location>
</feature>
<dbReference type="AlphaFoldDB" id="A0A078A6Q5"/>
<dbReference type="InParanoid" id="A0A078A6Q5"/>
<evidence type="ECO:0000313" key="3">
    <source>
        <dbReference type="Proteomes" id="UP000039865"/>
    </source>
</evidence>
<dbReference type="EMBL" id="CCKQ01005991">
    <property type="protein sequence ID" value="CDW77267.1"/>
    <property type="molecule type" value="Genomic_DNA"/>
</dbReference>
<feature type="compositionally biased region" description="Polar residues" evidence="1">
    <location>
        <begin position="1"/>
        <end position="25"/>
    </location>
</feature>
<feature type="region of interest" description="Disordered" evidence="1">
    <location>
        <begin position="1"/>
        <end position="37"/>
    </location>
</feature>
<feature type="compositionally biased region" description="Polar residues" evidence="1">
    <location>
        <begin position="267"/>
        <end position="280"/>
    </location>
</feature>
<feature type="region of interest" description="Disordered" evidence="1">
    <location>
        <begin position="661"/>
        <end position="681"/>
    </location>
</feature>
<reference evidence="2 3" key="1">
    <citation type="submission" date="2014-06" db="EMBL/GenBank/DDBJ databases">
        <authorList>
            <person name="Swart Estienne"/>
        </authorList>
    </citation>
    <scope>NUCLEOTIDE SEQUENCE [LARGE SCALE GENOMIC DNA]</scope>
    <source>
        <strain evidence="2 3">130c</strain>
    </source>
</reference>
<sequence>MKVKNTSQEPIRNAKNIKTSPTASEMIQGGGQAEEQNDRDSLIKYLKGALQDYQKNKMNALSNSSIEVKNHLYYSYNKKGFKKMIQNDQSNKSQVKLPTLDSHLNNNNNVTTAENTQANTTIQNQKNNPSTFQTIKHQTTMNSQFSQQQQQQVQQNPQMYNSAPPNNSPPASYFQKSEQYQQQLQKFDGQQLREKHYQNKSQKERVNKLILNKDIRLLSPKVKILEDSLPPNYDQSLLKSRFKYSRMNKAKKHGALSRTQKNDLDRTQINNTSNDSRYSQKGNKTLISHIKPSDSPVLVKAYQNTETSNQTLTLVDPNKSFYEKVERYKQYVLPYLHHQSSTSLFNQNSSPRQSLKKDHKLDKMMSKYLPSSYQKKQNMTSNLDLTKSQNILTQSQNNLIKKNSFQTPFMIIEKQRQLTKLNQWQRQVQIELSKSQEGSLQSIPKSPQPKARVSQGINKSYDNIGRPSCFKMDPVYMNSNHNFTKLNMPVNLSPINYSKHIDDFVITENDEFRNDMESFKILQRQFDLQNRFHDFNKLSVTGSTTNLLNITNLTPRRKLLVFKNRPTHRQKQPSPLKQIVQSGQGNHRRHRSTIKFPSTIINLAEVNQRKSMMEVFNRQENIDQGFGQGISNEYNLNETLANFGNNGSFILQDLKPRYANPLKQQEQEDPNKSISVDGWNE</sequence>
<accession>A0A078A6Q5</accession>
<feature type="region of interest" description="Disordered" evidence="1">
    <location>
        <begin position="566"/>
        <end position="590"/>
    </location>
</feature>
<evidence type="ECO:0000256" key="1">
    <source>
        <dbReference type="SAM" id="MobiDB-lite"/>
    </source>
</evidence>
<organism evidence="2 3">
    <name type="scientific">Stylonychia lemnae</name>
    <name type="common">Ciliate</name>
    <dbReference type="NCBI Taxonomy" id="5949"/>
    <lineage>
        <taxon>Eukaryota</taxon>
        <taxon>Sar</taxon>
        <taxon>Alveolata</taxon>
        <taxon>Ciliophora</taxon>
        <taxon>Intramacronucleata</taxon>
        <taxon>Spirotrichea</taxon>
        <taxon>Stichotrichia</taxon>
        <taxon>Sporadotrichida</taxon>
        <taxon>Oxytrichidae</taxon>
        <taxon>Stylonychinae</taxon>
        <taxon>Stylonychia</taxon>
    </lineage>
</organism>
<gene>
    <name evidence="2" type="primary">Contig8283.g8836</name>
    <name evidence="2" type="ORF">STYLEM_6227</name>
</gene>
<protein>
    <submittedName>
        <fullName evidence="2">Uncharacterized protein</fullName>
    </submittedName>
</protein>
<feature type="region of interest" description="Disordered" evidence="1">
    <location>
        <begin position="249"/>
        <end position="280"/>
    </location>
</feature>
<evidence type="ECO:0000313" key="2">
    <source>
        <dbReference type="EMBL" id="CDW77267.1"/>
    </source>
</evidence>
<proteinExistence type="predicted"/>
<dbReference type="Proteomes" id="UP000039865">
    <property type="component" value="Unassembled WGS sequence"/>
</dbReference>